<comment type="caution">
    <text evidence="2">The sequence shown here is derived from an EMBL/GenBank/DDBJ whole genome shotgun (WGS) entry which is preliminary data.</text>
</comment>
<dbReference type="EMBL" id="JAKZEL010000019">
    <property type="protein sequence ID" value="KAI4534052.1"/>
    <property type="molecule type" value="Genomic_DNA"/>
</dbReference>
<evidence type="ECO:0000313" key="2">
    <source>
        <dbReference type="EMBL" id="KAI4534052.1"/>
    </source>
</evidence>
<feature type="region of interest" description="Disordered" evidence="1">
    <location>
        <begin position="173"/>
        <end position="210"/>
    </location>
</feature>
<sequence>MQPCGKLRFHPLCCGLLTPVLETAGPLCSFLPVLPAAALGAFQARVLPHLNECQVQRGPSTLPGPGSLDVGPRVQDLGSWTKTRSSATPYLAAVALPESSDSDSSRLCKSPSMLRESSCNGEPVKVPAAPCACDAAGGEAGACVRRSSLMQCVFSFFSDICSFCTNVGGKEETSAGGVLKGQTLAPETDSLRKEQSSPVPTEDRSSGAGEQCPLDLEQAVFLAAGDLAALHKDCLSS</sequence>
<feature type="compositionally biased region" description="Basic and acidic residues" evidence="1">
    <location>
        <begin position="189"/>
        <end position="205"/>
    </location>
</feature>
<dbReference type="AlphaFoldDB" id="A0AAD4TWQ1"/>
<protein>
    <submittedName>
        <fullName evidence="2">Uncharacterized protein</fullName>
    </submittedName>
</protein>
<dbReference type="Proteomes" id="UP001214576">
    <property type="component" value="Unassembled WGS sequence"/>
</dbReference>
<keyword evidence="3" id="KW-1185">Reference proteome</keyword>
<organism evidence="2 3">
    <name type="scientific">Ovis ammon polii</name>
    <dbReference type="NCBI Taxonomy" id="230172"/>
    <lineage>
        <taxon>Eukaryota</taxon>
        <taxon>Metazoa</taxon>
        <taxon>Chordata</taxon>
        <taxon>Craniata</taxon>
        <taxon>Vertebrata</taxon>
        <taxon>Euteleostomi</taxon>
        <taxon>Mammalia</taxon>
        <taxon>Eutheria</taxon>
        <taxon>Laurasiatheria</taxon>
        <taxon>Artiodactyla</taxon>
        <taxon>Ruminantia</taxon>
        <taxon>Pecora</taxon>
        <taxon>Bovidae</taxon>
        <taxon>Caprinae</taxon>
        <taxon>Ovis</taxon>
    </lineage>
</organism>
<accession>A0AAD4TWQ1</accession>
<gene>
    <name evidence="2" type="ORF">MG293_014912</name>
</gene>
<evidence type="ECO:0000256" key="1">
    <source>
        <dbReference type="SAM" id="MobiDB-lite"/>
    </source>
</evidence>
<proteinExistence type="predicted"/>
<evidence type="ECO:0000313" key="3">
    <source>
        <dbReference type="Proteomes" id="UP001214576"/>
    </source>
</evidence>
<name>A0AAD4TWQ1_OVIAM</name>
<reference evidence="2" key="1">
    <citation type="submission" date="2022-03" db="EMBL/GenBank/DDBJ databases">
        <title>Genomic analyses of argali, domestic sheep and their hybrids provide insights into chromosomal evolution, heterosis and genetic basis of agronomic traits.</title>
        <authorList>
            <person name="Li M."/>
        </authorList>
    </citation>
    <scope>NUCLEOTIDE SEQUENCE</scope>
    <source>
        <strain evidence="2">CAU-MHL-2022a</strain>
        <tissue evidence="2">Skin</tissue>
    </source>
</reference>